<evidence type="ECO:0000256" key="7">
    <source>
        <dbReference type="ARBA" id="ARBA00023239"/>
    </source>
</evidence>
<keyword evidence="7" id="KW-0456">Lyase</keyword>
<keyword evidence="14" id="KW-1185">Reference proteome</keyword>
<dbReference type="Gene3D" id="6.10.250.780">
    <property type="match status" value="1"/>
</dbReference>
<keyword evidence="4" id="KW-0963">Cytoplasm</keyword>
<dbReference type="GO" id="GO:0005525">
    <property type="term" value="F:GTP binding"/>
    <property type="evidence" value="ECO:0007669"/>
    <property type="project" value="UniProtKB-KW"/>
</dbReference>
<dbReference type="Pfam" id="PF07701">
    <property type="entry name" value="HNOBA"/>
    <property type="match status" value="1"/>
</dbReference>
<dbReference type="SMART" id="SM00044">
    <property type="entry name" value="CYCc"/>
    <property type="match status" value="1"/>
</dbReference>
<dbReference type="AlphaFoldDB" id="A0A8C9LCZ2"/>
<evidence type="ECO:0000256" key="10">
    <source>
        <dbReference type="ARBA" id="ARBA00042184"/>
    </source>
</evidence>
<dbReference type="PANTHER" id="PTHR45655:SF4">
    <property type="entry name" value="GUANYLATE CYCLASE SOLUBLE SUBUNIT ALPHA-1"/>
    <property type="match status" value="1"/>
</dbReference>
<keyword evidence="11" id="KW-0175">Coiled coil</keyword>
<evidence type="ECO:0000256" key="3">
    <source>
        <dbReference type="ARBA" id="ARBA00012202"/>
    </source>
</evidence>
<evidence type="ECO:0000259" key="12">
    <source>
        <dbReference type="PROSITE" id="PS50125"/>
    </source>
</evidence>
<dbReference type="GO" id="GO:0070482">
    <property type="term" value="P:response to oxygen levels"/>
    <property type="evidence" value="ECO:0007669"/>
    <property type="project" value="TreeGrafter"/>
</dbReference>
<dbReference type="Gene3D" id="3.90.1520.10">
    <property type="entry name" value="H-NOX domain"/>
    <property type="match status" value="1"/>
</dbReference>
<dbReference type="Gene3D" id="3.30.450.260">
    <property type="entry name" value="Haem NO binding associated domain"/>
    <property type="match status" value="1"/>
</dbReference>
<dbReference type="SUPFAM" id="SSF55073">
    <property type="entry name" value="Nucleotide cyclase"/>
    <property type="match status" value="1"/>
</dbReference>
<dbReference type="GO" id="GO:0008074">
    <property type="term" value="C:guanylate cyclase complex, soluble"/>
    <property type="evidence" value="ECO:0007669"/>
    <property type="project" value="TreeGrafter"/>
</dbReference>
<keyword evidence="6" id="KW-0342">GTP-binding</keyword>
<dbReference type="CDD" id="cd07302">
    <property type="entry name" value="CHD"/>
    <property type="match status" value="1"/>
</dbReference>
<dbReference type="GO" id="GO:0020037">
    <property type="term" value="F:heme binding"/>
    <property type="evidence" value="ECO:0007669"/>
    <property type="project" value="InterPro"/>
</dbReference>
<sequence length="483" mass="54566">MWFHAGVPVESLRESLGEELFKICYEEDEHILGVIGGTLKDFLNSFTTLLKQSSHSQEAGKKDRLEEVSILCLEKDQDFLNVYYFFPKKITSLILSGIIKAAAHILYETEVEVMLMPPCFHNDCTEFVNQPYLLYSIQVKSAKPSLSPCKPQSSLVIPASVFCKIFPFHFMFDKDMSVMDLKGQMIYILESSAILFLGSPCVDRLEDFTGRGLYLSDIPIHNALRDVVLIGEQARAQDGLKKRLGKLKATLEQAHQALEEEKKKTVDLLFSIFPGEVAQQLWQGQVVQAKKFNNVTMLFSDIVGFTAICSQCSPMQVITMLNELYTRFDYQCGELDVYKVETIGDAYCVAGGLHKESETHAVQIALMALKMMELSDEVVSPHGEPIKDSASVTSRFICTEISLCCTVWSQLQAGELHCLHTQIFPVVSNNTCYYSDLLYSWVLALQTMNDFFSRYLSLNQILLSEYLQGTIQLDYSFSESVLQ</sequence>
<evidence type="ECO:0000256" key="4">
    <source>
        <dbReference type="ARBA" id="ARBA00022490"/>
    </source>
</evidence>
<dbReference type="InterPro" id="IPR038158">
    <property type="entry name" value="H-NOX_domain_sf"/>
</dbReference>
<evidence type="ECO:0000256" key="2">
    <source>
        <dbReference type="ARBA" id="ARBA00004496"/>
    </source>
</evidence>
<dbReference type="InterPro" id="IPR029787">
    <property type="entry name" value="Nucleotide_cyclase"/>
</dbReference>
<dbReference type="EC" id="4.6.1.2" evidence="3"/>
<evidence type="ECO:0000256" key="9">
    <source>
        <dbReference type="ARBA" id="ARBA00040514"/>
    </source>
</evidence>
<evidence type="ECO:0000256" key="8">
    <source>
        <dbReference type="ARBA" id="ARBA00023293"/>
    </source>
</evidence>
<evidence type="ECO:0000256" key="5">
    <source>
        <dbReference type="ARBA" id="ARBA00022741"/>
    </source>
</evidence>
<comment type="catalytic activity">
    <reaction evidence="1">
        <text>GTP = 3',5'-cyclic GMP + diphosphate</text>
        <dbReference type="Rhea" id="RHEA:13665"/>
        <dbReference type="ChEBI" id="CHEBI:33019"/>
        <dbReference type="ChEBI" id="CHEBI:37565"/>
        <dbReference type="ChEBI" id="CHEBI:57746"/>
        <dbReference type="EC" id="4.6.1.2"/>
    </reaction>
</comment>
<dbReference type="PANTHER" id="PTHR45655">
    <property type="entry name" value="GUANYLATE CYCLASE SOLUBLE SUBUNIT BETA-2"/>
    <property type="match status" value="1"/>
</dbReference>
<evidence type="ECO:0000313" key="14">
    <source>
        <dbReference type="Proteomes" id="UP000694428"/>
    </source>
</evidence>
<comment type="subcellular location">
    <subcellularLocation>
        <location evidence="2">Cytoplasm</location>
    </subcellularLocation>
</comment>
<dbReference type="Ensembl" id="ENSPSTT00000018973.1">
    <property type="protein sequence ID" value="ENSPSTP00000018105.1"/>
    <property type="gene ID" value="ENSPSTG00000012974.1"/>
</dbReference>
<dbReference type="SUPFAM" id="SSF111126">
    <property type="entry name" value="Ligand-binding domain in the NO signalling and Golgi transport"/>
    <property type="match status" value="1"/>
</dbReference>
<organism evidence="13 14">
    <name type="scientific">Pavo cristatus</name>
    <name type="common">Indian peafowl</name>
    <name type="synonym">Blue peafowl</name>
    <dbReference type="NCBI Taxonomy" id="9049"/>
    <lineage>
        <taxon>Eukaryota</taxon>
        <taxon>Metazoa</taxon>
        <taxon>Chordata</taxon>
        <taxon>Craniata</taxon>
        <taxon>Vertebrata</taxon>
        <taxon>Euteleostomi</taxon>
        <taxon>Archelosauria</taxon>
        <taxon>Archosauria</taxon>
        <taxon>Dinosauria</taxon>
        <taxon>Saurischia</taxon>
        <taxon>Theropoda</taxon>
        <taxon>Coelurosauria</taxon>
        <taxon>Aves</taxon>
        <taxon>Neognathae</taxon>
        <taxon>Galloanserae</taxon>
        <taxon>Galliformes</taxon>
        <taxon>Phasianidae</taxon>
        <taxon>Phasianinae</taxon>
        <taxon>Pavo</taxon>
    </lineage>
</organism>
<protein>
    <recommendedName>
        <fullName evidence="9">Guanylate cyclase soluble subunit alpha-1</fullName>
        <ecNumber evidence="3">4.6.1.2</ecNumber>
    </recommendedName>
    <alternativeName>
        <fullName evidence="10">Soluble guanylate cyclase large subunit</fullName>
    </alternativeName>
</protein>
<evidence type="ECO:0000256" key="1">
    <source>
        <dbReference type="ARBA" id="ARBA00001436"/>
    </source>
</evidence>
<dbReference type="Pfam" id="PF00211">
    <property type="entry name" value="Guanylate_cyc"/>
    <property type="match status" value="1"/>
</dbReference>
<accession>A0A8C9LCZ2</accession>
<dbReference type="GO" id="GO:0019934">
    <property type="term" value="P:cGMP-mediated signaling"/>
    <property type="evidence" value="ECO:0007669"/>
    <property type="project" value="TreeGrafter"/>
</dbReference>
<feature type="coiled-coil region" evidence="11">
    <location>
        <begin position="241"/>
        <end position="268"/>
    </location>
</feature>
<feature type="domain" description="Guanylate cyclase" evidence="12">
    <location>
        <begin position="296"/>
        <end position="396"/>
    </location>
</feature>
<keyword evidence="5" id="KW-0547">Nucleotide-binding</keyword>
<evidence type="ECO:0000256" key="6">
    <source>
        <dbReference type="ARBA" id="ARBA00023134"/>
    </source>
</evidence>
<dbReference type="Gene3D" id="3.30.70.1230">
    <property type="entry name" value="Nucleotide cyclase"/>
    <property type="match status" value="1"/>
</dbReference>
<dbReference type="InterPro" id="IPR024096">
    <property type="entry name" value="NO_sig/Golgi_transp_ligand-bd"/>
</dbReference>
<evidence type="ECO:0000256" key="11">
    <source>
        <dbReference type="SAM" id="Coils"/>
    </source>
</evidence>
<evidence type="ECO:0000313" key="13">
    <source>
        <dbReference type="Ensembl" id="ENSPSTP00000018105.1"/>
    </source>
</evidence>
<name>A0A8C9LCZ2_PAVCR</name>
<dbReference type="PROSITE" id="PS50125">
    <property type="entry name" value="GUANYLATE_CYCLASE_2"/>
    <property type="match status" value="1"/>
</dbReference>
<dbReference type="InterPro" id="IPR042463">
    <property type="entry name" value="HNOB_dom_associated_sf"/>
</dbReference>
<reference evidence="13" key="2">
    <citation type="submission" date="2025-09" db="UniProtKB">
        <authorList>
            <consortium name="Ensembl"/>
        </authorList>
    </citation>
    <scope>IDENTIFICATION</scope>
</reference>
<reference evidence="13" key="1">
    <citation type="submission" date="2025-08" db="UniProtKB">
        <authorList>
            <consortium name="Ensembl"/>
        </authorList>
    </citation>
    <scope>IDENTIFICATION</scope>
</reference>
<dbReference type="Proteomes" id="UP000694428">
    <property type="component" value="Unplaced"/>
</dbReference>
<proteinExistence type="predicted"/>
<keyword evidence="8" id="KW-0141">cGMP biosynthesis</keyword>
<dbReference type="GO" id="GO:0004383">
    <property type="term" value="F:guanylate cyclase activity"/>
    <property type="evidence" value="ECO:0007669"/>
    <property type="project" value="UniProtKB-EC"/>
</dbReference>
<dbReference type="InterPro" id="IPR001054">
    <property type="entry name" value="A/G_cyclase"/>
</dbReference>
<dbReference type="InterPro" id="IPR011645">
    <property type="entry name" value="HNOB_dom_associated"/>
</dbReference>